<name>A0A4S8SU05_AURPU</name>
<evidence type="ECO:0000313" key="2">
    <source>
        <dbReference type="Proteomes" id="UP000304951"/>
    </source>
</evidence>
<organism evidence="1 2">
    <name type="scientific">Aureobasidium pullulans</name>
    <name type="common">Black yeast</name>
    <name type="synonym">Pullularia pullulans</name>
    <dbReference type="NCBI Taxonomy" id="5580"/>
    <lineage>
        <taxon>Eukaryota</taxon>
        <taxon>Fungi</taxon>
        <taxon>Dikarya</taxon>
        <taxon>Ascomycota</taxon>
        <taxon>Pezizomycotina</taxon>
        <taxon>Dothideomycetes</taxon>
        <taxon>Dothideomycetidae</taxon>
        <taxon>Dothideales</taxon>
        <taxon>Saccotheciaceae</taxon>
        <taxon>Aureobasidium</taxon>
    </lineage>
</organism>
<gene>
    <name evidence="1" type="ORF">D6D28_02587</name>
</gene>
<reference evidence="1 2" key="1">
    <citation type="submission" date="2018-10" db="EMBL/GenBank/DDBJ databases">
        <title>Fifty Aureobasidium pullulans genomes reveal a recombining polyextremotolerant generalist.</title>
        <authorList>
            <person name="Gostincar C."/>
            <person name="Turk M."/>
            <person name="Zajc J."/>
            <person name="Gunde-Cimerman N."/>
        </authorList>
    </citation>
    <scope>NUCLEOTIDE SEQUENCE [LARGE SCALE GENOMIC DNA]</scope>
    <source>
        <strain evidence="1 2">EXF-11900</strain>
    </source>
</reference>
<dbReference type="Proteomes" id="UP000304951">
    <property type="component" value="Unassembled WGS sequence"/>
</dbReference>
<accession>A0A4S8SU05</accession>
<sequence>MVIELQHMVAPPFLCSKSLCINKKRLRQAIGLRYLHSLVSQVKLQRQCTHKMQSYYPLLGQTLQRNEARATPSLLARYHWTYILESMEKRKATLQRRKKSYYSRRRKVSGRYVGNVN</sequence>
<proteinExistence type="predicted"/>
<comment type="caution">
    <text evidence="1">The sequence shown here is derived from an EMBL/GenBank/DDBJ whole genome shotgun (WGS) entry which is preliminary data.</text>
</comment>
<protein>
    <submittedName>
        <fullName evidence="1">Uncharacterized protein</fullName>
    </submittedName>
</protein>
<dbReference type="AlphaFoldDB" id="A0A4S8SU05"/>
<evidence type="ECO:0000313" key="1">
    <source>
        <dbReference type="EMBL" id="THV74411.1"/>
    </source>
</evidence>
<dbReference type="EMBL" id="QZAF01000063">
    <property type="protein sequence ID" value="THV74411.1"/>
    <property type="molecule type" value="Genomic_DNA"/>
</dbReference>